<dbReference type="EMBL" id="FUZE01000009">
    <property type="protein sequence ID" value="SKB81540.1"/>
    <property type="molecule type" value="Genomic_DNA"/>
</dbReference>
<dbReference type="RefSeq" id="WP_079465563.1">
    <property type="nucleotide sequence ID" value="NZ_CP033934.1"/>
</dbReference>
<dbReference type="Proteomes" id="UP000190669">
    <property type="component" value="Unassembled WGS sequence"/>
</dbReference>
<protein>
    <submittedName>
        <fullName evidence="2">Uncharacterized protein</fullName>
    </submittedName>
</protein>
<accession>A0AAX2ILC6</accession>
<comment type="caution">
    <text evidence="2">The sequence shown here is derived from an EMBL/GenBank/DDBJ whole genome shotgun (WGS) entry which is preliminary data.</text>
</comment>
<proteinExistence type="predicted"/>
<keyword evidence="3" id="KW-1185">Reference proteome</keyword>
<organism evidence="2 4">
    <name type="scientific">Chryseobacterium balustinum</name>
    <dbReference type="NCBI Taxonomy" id="246"/>
    <lineage>
        <taxon>Bacteria</taxon>
        <taxon>Pseudomonadati</taxon>
        <taxon>Bacteroidota</taxon>
        <taxon>Flavobacteriia</taxon>
        <taxon>Flavobacteriales</taxon>
        <taxon>Weeksellaceae</taxon>
        <taxon>Chryseobacterium group</taxon>
        <taxon>Chryseobacterium</taxon>
    </lineage>
</organism>
<name>A0AAX2ILC6_9FLAO</name>
<evidence type="ECO:0000313" key="4">
    <source>
        <dbReference type="Proteomes" id="UP000251937"/>
    </source>
</evidence>
<evidence type="ECO:0000313" key="1">
    <source>
        <dbReference type="EMBL" id="SKB81540.1"/>
    </source>
</evidence>
<dbReference type="Proteomes" id="UP000251937">
    <property type="component" value="Unassembled WGS sequence"/>
</dbReference>
<dbReference type="AlphaFoldDB" id="A0AAX2ILC6"/>
<gene>
    <name evidence="2" type="ORF">NCTC11212_02135</name>
    <name evidence="1" type="ORF">SAMN05421800_109126</name>
</gene>
<sequence length="153" mass="18211">MIKNIFLIIVIFSFLNTYAQNFNVILQVNDVNIDGEITAMSLSNNNSRDEERIRVNYYPGDLIIPNYEKSSFEKLNNDFILTFNYNTYKRNSQQIATFNIKLSKELLKQPYLIINIYDFRVKKYKRWFQHCAKGSDYFPQISFQNSGFCPRIK</sequence>
<evidence type="ECO:0000313" key="3">
    <source>
        <dbReference type="Proteomes" id="UP000190669"/>
    </source>
</evidence>
<dbReference type="KEGG" id="cbp:EB354_21585"/>
<dbReference type="EMBL" id="UAVR01000010">
    <property type="protein sequence ID" value="SQA89911.1"/>
    <property type="molecule type" value="Genomic_DNA"/>
</dbReference>
<reference evidence="1 3" key="1">
    <citation type="submission" date="2017-02" db="EMBL/GenBank/DDBJ databases">
        <authorList>
            <person name="Varghese N."/>
            <person name="Submissions S."/>
        </authorList>
    </citation>
    <scope>NUCLEOTIDE SEQUENCE [LARGE SCALE GENOMIC DNA]</scope>
    <source>
        <strain evidence="1 3">DSM 16775</strain>
    </source>
</reference>
<evidence type="ECO:0000313" key="2">
    <source>
        <dbReference type="EMBL" id="SQA89911.1"/>
    </source>
</evidence>
<reference evidence="2 4" key="2">
    <citation type="submission" date="2018-06" db="EMBL/GenBank/DDBJ databases">
        <authorList>
            <consortium name="Pathogen Informatics"/>
            <person name="Doyle S."/>
        </authorList>
    </citation>
    <scope>NUCLEOTIDE SEQUENCE [LARGE SCALE GENOMIC DNA]</scope>
    <source>
        <strain evidence="2 4">NCTC11212</strain>
    </source>
</reference>